<evidence type="ECO:0000259" key="2">
    <source>
        <dbReference type="Pfam" id="PF03972"/>
    </source>
</evidence>
<dbReference type="Pfam" id="PF19305">
    <property type="entry name" value="MmgE_PrpD_C"/>
    <property type="match status" value="1"/>
</dbReference>
<evidence type="ECO:0000313" key="5">
    <source>
        <dbReference type="Proteomes" id="UP000605897"/>
    </source>
</evidence>
<accession>A0ABQ3IUA4</accession>
<dbReference type="Gene3D" id="3.30.1330.120">
    <property type="entry name" value="2-methylcitrate dehydratase PrpD"/>
    <property type="match status" value="1"/>
</dbReference>
<sequence length="457" mass="46611">MSGGATRQLSELAAGVTAGGPPAAVIDLTGLCLADFLAVATLGARLESSEPVLRTVRALGDDGGPCTVIGRRGTATPEHAALLNGMFAHSLDFDDTNIPACSHPGAPVIPAVLAAAEHAGAAGPDVLSGLVAGHEVCCRVGRAIGGGAYDRGFHPTAIAGTFGAAAGAARVLGLDAATTESALGLAGSMASGSMQYLCNGAWNKRLHAGLAARNGLTAALLAASGFRGSAAAIEGDAGALINFGTVPDPGALTADLGRTWYLLDTGFKPYPSCRLTHAATDICLDLHSELGMRRADSVTVVISPRADSIVGGDAPHKVRPANVVDAQFSVRFQCAVALLDGQVTWASYGRLDDPAVQALAARIMVAVDPDQGPAAATVCLQTGDGVRLERHRDLPRGESGDPDNRRVVDDKLIQAATAAGWPAETLGRLRDLCQLPRTMPAARAWIPWLVAGGGDRP</sequence>
<dbReference type="InterPro" id="IPR042188">
    <property type="entry name" value="MmgE/PrpD_sf_2"/>
</dbReference>
<evidence type="ECO:0000259" key="3">
    <source>
        <dbReference type="Pfam" id="PF19305"/>
    </source>
</evidence>
<dbReference type="InterPro" id="IPR045336">
    <property type="entry name" value="MmgE_PrpD_N"/>
</dbReference>
<comment type="similarity">
    <text evidence="1">Belongs to the PrpD family.</text>
</comment>
<evidence type="ECO:0000256" key="1">
    <source>
        <dbReference type="ARBA" id="ARBA00006174"/>
    </source>
</evidence>
<dbReference type="InterPro" id="IPR045337">
    <property type="entry name" value="MmgE_PrpD_C"/>
</dbReference>
<proteinExistence type="inferred from homology"/>
<dbReference type="PANTHER" id="PTHR16943">
    <property type="entry name" value="2-METHYLCITRATE DEHYDRATASE-RELATED"/>
    <property type="match status" value="1"/>
</dbReference>
<dbReference type="InterPro" id="IPR036148">
    <property type="entry name" value="MmgE/PrpD_sf"/>
</dbReference>
<dbReference type="EMBL" id="BNAU01000002">
    <property type="protein sequence ID" value="GHE91570.1"/>
    <property type="molecule type" value="Genomic_DNA"/>
</dbReference>
<dbReference type="InterPro" id="IPR005656">
    <property type="entry name" value="MmgE_PrpD"/>
</dbReference>
<dbReference type="Proteomes" id="UP000605897">
    <property type="component" value="Unassembled WGS sequence"/>
</dbReference>
<gene>
    <name evidence="4" type="ORF">GCM10017786_25090</name>
</gene>
<name>A0ABQ3IUA4_9PSEU</name>
<dbReference type="InterPro" id="IPR042183">
    <property type="entry name" value="MmgE/PrpD_sf_1"/>
</dbReference>
<reference evidence="5" key="1">
    <citation type="journal article" date="2019" name="Int. J. Syst. Evol. Microbiol.">
        <title>The Global Catalogue of Microorganisms (GCM) 10K type strain sequencing project: providing services to taxonomists for standard genome sequencing and annotation.</title>
        <authorList>
            <consortium name="The Broad Institute Genomics Platform"/>
            <consortium name="The Broad Institute Genome Sequencing Center for Infectious Disease"/>
            <person name="Wu L."/>
            <person name="Ma J."/>
        </authorList>
    </citation>
    <scope>NUCLEOTIDE SEQUENCE [LARGE SCALE GENOMIC DNA]</scope>
    <source>
        <strain evidence="5">CGMCC 4.7677</strain>
    </source>
</reference>
<feature type="domain" description="MmgE/PrpD C-terminal" evidence="3">
    <location>
        <begin position="270"/>
        <end position="417"/>
    </location>
</feature>
<comment type="caution">
    <text evidence="4">The sequence shown here is derived from an EMBL/GenBank/DDBJ whole genome shotgun (WGS) entry which is preliminary data.</text>
</comment>
<dbReference type="Pfam" id="PF03972">
    <property type="entry name" value="MmgE_PrpD_N"/>
    <property type="match status" value="1"/>
</dbReference>
<dbReference type="RefSeq" id="WP_191244671.1">
    <property type="nucleotide sequence ID" value="NZ_BNAU01000002.1"/>
</dbReference>
<dbReference type="Gene3D" id="1.10.4100.10">
    <property type="entry name" value="2-methylcitrate dehydratase PrpD"/>
    <property type="match status" value="1"/>
</dbReference>
<feature type="domain" description="MmgE/PrpD N-terminal" evidence="2">
    <location>
        <begin position="7"/>
        <end position="240"/>
    </location>
</feature>
<organism evidence="4 5">
    <name type="scientific">Amycolatopsis deserti</name>
    <dbReference type="NCBI Taxonomy" id="185696"/>
    <lineage>
        <taxon>Bacteria</taxon>
        <taxon>Bacillati</taxon>
        <taxon>Actinomycetota</taxon>
        <taxon>Actinomycetes</taxon>
        <taxon>Pseudonocardiales</taxon>
        <taxon>Pseudonocardiaceae</taxon>
        <taxon>Amycolatopsis</taxon>
    </lineage>
</organism>
<keyword evidence="5" id="KW-1185">Reference proteome</keyword>
<protein>
    <submittedName>
        <fullName evidence="4">2-methylcitrate dehydratase</fullName>
    </submittedName>
</protein>
<dbReference type="PANTHER" id="PTHR16943:SF8">
    <property type="entry name" value="2-METHYLCITRATE DEHYDRATASE"/>
    <property type="match status" value="1"/>
</dbReference>
<evidence type="ECO:0000313" key="4">
    <source>
        <dbReference type="EMBL" id="GHE91570.1"/>
    </source>
</evidence>
<dbReference type="SUPFAM" id="SSF103378">
    <property type="entry name" value="2-methylcitrate dehydratase PrpD"/>
    <property type="match status" value="1"/>
</dbReference>